<evidence type="ECO:0000256" key="3">
    <source>
        <dbReference type="ARBA" id="ARBA00022764"/>
    </source>
</evidence>
<dbReference type="Proteomes" id="UP001232163">
    <property type="component" value="Unassembled WGS sequence"/>
</dbReference>
<keyword evidence="7" id="KW-1185">Reference proteome</keyword>
<dbReference type="Pfam" id="PF07963">
    <property type="entry name" value="N_methyl"/>
    <property type="match status" value="1"/>
</dbReference>
<keyword evidence="3" id="KW-0574">Periplasm</keyword>
<evidence type="ECO:0000313" key="7">
    <source>
        <dbReference type="Proteomes" id="UP001232163"/>
    </source>
</evidence>
<evidence type="ECO:0000256" key="4">
    <source>
        <dbReference type="ARBA" id="ARBA00023237"/>
    </source>
</evidence>
<sequence>MRERASRARQAGFTLIELLVAMALMGIVLFAVASFFTQGSRVSSQSNSRAELQQEILTAQQVIAGRLREAFYVYPPGKLVSLPTLPGHPTANPFTGGTAWTVQTHPVLAMILPPAPGTAEYRFFAYYPVLRSTWVAQTSGANLRAKNPGEDGANASAWVLAEYRAPLPGYAPQPFDRSTRRTPGGVADTVSTLVWPGAATAALTPQANAQANLVADYLRPVAPGGTPPLFAYQVQSVQGGAGTMQVVTGVTLNLNGQRQRGGLVKVETAMAVFPPNIGKVPTL</sequence>
<reference evidence="6 7" key="1">
    <citation type="submission" date="2023-07" db="EMBL/GenBank/DDBJ databases">
        <title>Genomic Encyclopedia of Type Strains, Phase IV (KMG-IV): sequencing the most valuable type-strain genomes for metagenomic binning, comparative biology and taxonomic classification.</title>
        <authorList>
            <person name="Goeker M."/>
        </authorList>
    </citation>
    <scope>NUCLEOTIDE SEQUENCE [LARGE SCALE GENOMIC DNA]</scope>
    <source>
        <strain evidence="6 7">NIO-1023</strain>
    </source>
</reference>
<dbReference type="PROSITE" id="PS00409">
    <property type="entry name" value="PROKAR_NTER_METHYL"/>
    <property type="match status" value="1"/>
</dbReference>
<accession>A0ABT9ME70</accession>
<keyword evidence="4" id="KW-0998">Cell outer membrane</keyword>
<keyword evidence="5" id="KW-0472">Membrane</keyword>
<dbReference type="InterPro" id="IPR045584">
    <property type="entry name" value="Pilin-like"/>
</dbReference>
<organism evidence="6 7">
    <name type="scientific">Deinococcus enclensis</name>
    <dbReference type="NCBI Taxonomy" id="1049582"/>
    <lineage>
        <taxon>Bacteria</taxon>
        <taxon>Thermotogati</taxon>
        <taxon>Deinococcota</taxon>
        <taxon>Deinococci</taxon>
        <taxon>Deinococcales</taxon>
        <taxon>Deinococcaceae</taxon>
        <taxon>Deinococcus</taxon>
    </lineage>
</organism>
<gene>
    <name evidence="6" type="ORF">QO006_002273</name>
</gene>
<protein>
    <submittedName>
        <fullName evidence="6">Prepilin-type N-terminal cleavage/methylation domain-containing protein</fullName>
    </submittedName>
</protein>
<keyword evidence="5" id="KW-1133">Transmembrane helix</keyword>
<dbReference type="InterPro" id="IPR012902">
    <property type="entry name" value="N_methyl_site"/>
</dbReference>
<evidence type="ECO:0000256" key="5">
    <source>
        <dbReference type="SAM" id="Phobius"/>
    </source>
</evidence>
<keyword evidence="5" id="KW-0812">Transmembrane</keyword>
<dbReference type="EMBL" id="JAURUR010000007">
    <property type="protein sequence ID" value="MDP9764826.1"/>
    <property type="molecule type" value="Genomic_DNA"/>
</dbReference>
<dbReference type="SUPFAM" id="SSF54523">
    <property type="entry name" value="Pili subunits"/>
    <property type="match status" value="1"/>
</dbReference>
<dbReference type="RefSeq" id="WP_307466348.1">
    <property type="nucleotide sequence ID" value="NZ_JAURUR010000007.1"/>
</dbReference>
<comment type="subcellular location">
    <subcellularLocation>
        <location evidence="1">Cell outer membrane</location>
        <topology evidence="1">Single-pass membrane protein</topology>
    </subcellularLocation>
    <subcellularLocation>
        <location evidence="2">Periplasm</location>
    </subcellularLocation>
</comment>
<name>A0ABT9ME70_9DEIO</name>
<evidence type="ECO:0000313" key="6">
    <source>
        <dbReference type="EMBL" id="MDP9764826.1"/>
    </source>
</evidence>
<evidence type="ECO:0000256" key="1">
    <source>
        <dbReference type="ARBA" id="ARBA00004203"/>
    </source>
</evidence>
<feature type="transmembrane region" description="Helical" evidence="5">
    <location>
        <begin position="12"/>
        <end position="36"/>
    </location>
</feature>
<dbReference type="NCBIfam" id="TIGR02532">
    <property type="entry name" value="IV_pilin_GFxxxE"/>
    <property type="match status" value="1"/>
</dbReference>
<evidence type="ECO:0000256" key="2">
    <source>
        <dbReference type="ARBA" id="ARBA00004418"/>
    </source>
</evidence>
<comment type="caution">
    <text evidence="6">The sequence shown here is derived from an EMBL/GenBank/DDBJ whole genome shotgun (WGS) entry which is preliminary data.</text>
</comment>
<proteinExistence type="predicted"/>